<evidence type="ECO:0000256" key="4">
    <source>
        <dbReference type="SAM" id="MobiDB-lite"/>
    </source>
</evidence>
<dbReference type="Proteomes" id="UP000547643">
    <property type="component" value="Unassembled WGS sequence"/>
</dbReference>
<dbReference type="STRING" id="1552123.EP57_03205"/>
<dbReference type="Proteomes" id="UP000029844">
    <property type="component" value="Unassembled WGS sequence"/>
</dbReference>
<dbReference type="PRINTS" id="PR00598">
    <property type="entry name" value="HTHMARR"/>
</dbReference>
<dbReference type="GO" id="GO:0003700">
    <property type="term" value="F:DNA-binding transcription factor activity"/>
    <property type="evidence" value="ECO:0007669"/>
    <property type="project" value="InterPro"/>
</dbReference>
<dbReference type="PROSITE" id="PS50995">
    <property type="entry name" value="HTH_MARR_2"/>
    <property type="match status" value="1"/>
</dbReference>
<evidence type="ECO:0000313" key="7">
    <source>
        <dbReference type="EMBL" id="MBC1780610.1"/>
    </source>
</evidence>
<dbReference type="AlphaFoldDB" id="A0A099WGG2"/>
<dbReference type="Proteomes" id="UP000553016">
    <property type="component" value="Unassembled WGS sequence"/>
</dbReference>
<protein>
    <submittedName>
        <fullName evidence="7">MarR family transcriptional regulator</fullName>
    </submittedName>
</protein>
<keyword evidence="11" id="KW-1185">Reference proteome</keyword>
<keyword evidence="1" id="KW-0805">Transcription regulation</keyword>
<evidence type="ECO:0000259" key="5">
    <source>
        <dbReference type="PROSITE" id="PS50995"/>
    </source>
</evidence>
<dbReference type="InterPro" id="IPR023187">
    <property type="entry name" value="Tscrpt_reg_MarR-type_CS"/>
</dbReference>
<evidence type="ECO:0000256" key="3">
    <source>
        <dbReference type="ARBA" id="ARBA00023163"/>
    </source>
</evidence>
<dbReference type="EMBL" id="JAARUV010000011">
    <property type="protein sequence ID" value="MBC1780610.1"/>
    <property type="molecule type" value="Genomic_DNA"/>
</dbReference>
<dbReference type="PROSITE" id="PS01117">
    <property type="entry name" value="HTH_MARR_1"/>
    <property type="match status" value="1"/>
</dbReference>
<evidence type="ECO:0000313" key="12">
    <source>
        <dbReference type="Proteomes" id="UP000546806"/>
    </source>
</evidence>
<accession>A0A099WGG2</accession>
<dbReference type="Pfam" id="PF12802">
    <property type="entry name" value="MarR_2"/>
    <property type="match status" value="1"/>
</dbReference>
<proteinExistence type="predicted"/>
<dbReference type="InterPro" id="IPR036390">
    <property type="entry name" value="WH_DNA-bd_sf"/>
</dbReference>
<evidence type="ECO:0000313" key="13">
    <source>
        <dbReference type="Proteomes" id="UP000547643"/>
    </source>
</evidence>
<evidence type="ECO:0000313" key="9">
    <source>
        <dbReference type="EMBL" id="MBC2005459.1"/>
    </source>
</evidence>
<evidence type="ECO:0000256" key="2">
    <source>
        <dbReference type="ARBA" id="ARBA00023125"/>
    </source>
</evidence>
<evidence type="ECO:0000313" key="11">
    <source>
        <dbReference type="Proteomes" id="UP000029844"/>
    </source>
</evidence>
<dbReference type="EMBL" id="JAARVD010000012">
    <property type="protein sequence ID" value="MBC1798522.1"/>
    <property type="molecule type" value="Genomic_DNA"/>
</dbReference>
<dbReference type="Proteomes" id="UP000548082">
    <property type="component" value="Unassembled WGS sequence"/>
</dbReference>
<reference evidence="12 13" key="2">
    <citation type="submission" date="2020-03" db="EMBL/GenBank/DDBJ databases">
        <title>Soil Listeria distribution.</title>
        <authorList>
            <person name="Liao J."/>
            <person name="Wiedmann M."/>
        </authorList>
    </citation>
    <scope>NUCLEOTIDE SEQUENCE [LARGE SCALE GENOMIC DNA]</scope>
    <source>
        <strain evidence="10 15">FSL L7-0149</strain>
        <strain evidence="9 12">FSL L7-0435</strain>
        <strain evidence="8 14">FSL L7-0990</strain>
        <strain evidence="7 13">FSL L7-1017</strain>
    </source>
</reference>
<dbReference type="PANTHER" id="PTHR42756">
    <property type="entry name" value="TRANSCRIPTIONAL REGULATOR, MARR"/>
    <property type="match status" value="1"/>
</dbReference>
<name>A0A099WGG2_9LIST</name>
<dbReference type="OrthoDB" id="3254893at2"/>
<sequence>MTENKFNLMKQFIQFNRLLHSYQNSKLRSFGPLGNPYRGQGRVLALLKMKPEITQKELAFLLDMRGQSLGELLSKLERSDYITREPSEADRRVMNVKLTEAGAEAAEQAQDAEYDSSNLFDVLSEEEQNNLHDYMQRVTDELEKQLADMPEGSPDFMDPRMHGRGGRPGFGREGFGGFRRGGHGDPRFAEGHPGFDGMRGGMGPDRFGERPMPERDFEDREQK</sequence>
<dbReference type="SMART" id="SM00347">
    <property type="entry name" value="HTH_MARR"/>
    <property type="match status" value="1"/>
</dbReference>
<dbReference type="EMBL" id="JAARWW010000011">
    <property type="protein sequence ID" value="MBC2005459.1"/>
    <property type="molecule type" value="Genomic_DNA"/>
</dbReference>
<dbReference type="EMBL" id="JAARZA010000013">
    <property type="protein sequence ID" value="MBC2242318.1"/>
    <property type="molecule type" value="Genomic_DNA"/>
</dbReference>
<dbReference type="InterPro" id="IPR036388">
    <property type="entry name" value="WH-like_DNA-bd_sf"/>
</dbReference>
<organism evidence="6 11">
    <name type="scientific">Listeria booriae</name>
    <dbReference type="NCBI Taxonomy" id="1552123"/>
    <lineage>
        <taxon>Bacteria</taxon>
        <taxon>Bacillati</taxon>
        <taxon>Bacillota</taxon>
        <taxon>Bacilli</taxon>
        <taxon>Bacillales</taxon>
        <taxon>Listeriaceae</taxon>
        <taxon>Listeria</taxon>
    </lineage>
</organism>
<evidence type="ECO:0000313" key="6">
    <source>
        <dbReference type="EMBL" id="KGL43230.1"/>
    </source>
</evidence>
<dbReference type="Gene3D" id="1.10.10.10">
    <property type="entry name" value="Winged helix-like DNA-binding domain superfamily/Winged helix DNA-binding domain"/>
    <property type="match status" value="1"/>
</dbReference>
<dbReference type="InterPro" id="IPR000835">
    <property type="entry name" value="HTH_MarR-typ"/>
</dbReference>
<dbReference type="SUPFAM" id="SSF46785">
    <property type="entry name" value="Winged helix' DNA-binding domain"/>
    <property type="match status" value="1"/>
</dbReference>
<feature type="compositionally biased region" description="Basic and acidic residues" evidence="4">
    <location>
        <begin position="206"/>
        <end position="223"/>
    </location>
</feature>
<evidence type="ECO:0000313" key="8">
    <source>
        <dbReference type="EMBL" id="MBC1798522.1"/>
    </source>
</evidence>
<evidence type="ECO:0000313" key="15">
    <source>
        <dbReference type="Proteomes" id="UP000553016"/>
    </source>
</evidence>
<keyword evidence="2" id="KW-0238">DNA-binding</keyword>
<keyword evidence="3" id="KW-0804">Transcription</keyword>
<dbReference type="eggNOG" id="COG1846">
    <property type="taxonomic scope" value="Bacteria"/>
</dbReference>
<dbReference type="PANTHER" id="PTHR42756:SF1">
    <property type="entry name" value="TRANSCRIPTIONAL REPRESSOR OF EMRAB OPERON"/>
    <property type="match status" value="1"/>
</dbReference>
<feature type="domain" description="HTH marR-type" evidence="5">
    <location>
        <begin position="5"/>
        <end position="140"/>
    </location>
</feature>
<reference evidence="6 11" key="1">
    <citation type="submission" date="2014-05" db="EMBL/GenBank/DDBJ databases">
        <title>Novel Listeriaceae from food processing environments.</title>
        <authorList>
            <person name="den Bakker H.C."/>
        </authorList>
    </citation>
    <scope>NUCLEOTIDE SEQUENCE [LARGE SCALE GENOMIC DNA]</scope>
    <source>
        <strain evidence="6 11">FSL A5-0281</strain>
    </source>
</reference>
<feature type="region of interest" description="Disordered" evidence="4">
    <location>
        <begin position="180"/>
        <end position="223"/>
    </location>
</feature>
<evidence type="ECO:0000256" key="1">
    <source>
        <dbReference type="ARBA" id="ARBA00023015"/>
    </source>
</evidence>
<dbReference type="RefSeq" id="WP_077916761.1">
    <property type="nucleotide sequence ID" value="NZ_CBCSHQ010000024.1"/>
</dbReference>
<dbReference type="EMBL" id="JNFA01000007">
    <property type="protein sequence ID" value="KGL43230.1"/>
    <property type="molecule type" value="Genomic_DNA"/>
</dbReference>
<evidence type="ECO:0000313" key="10">
    <source>
        <dbReference type="EMBL" id="MBC2242318.1"/>
    </source>
</evidence>
<dbReference type="Proteomes" id="UP000546806">
    <property type="component" value="Unassembled WGS sequence"/>
</dbReference>
<evidence type="ECO:0000313" key="14">
    <source>
        <dbReference type="Proteomes" id="UP000548082"/>
    </source>
</evidence>
<comment type="caution">
    <text evidence="6">The sequence shown here is derived from an EMBL/GenBank/DDBJ whole genome shotgun (WGS) entry which is preliminary data.</text>
</comment>
<gene>
    <name evidence="6" type="ORF">EP57_03205</name>
    <name evidence="7" type="ORF">HCA46_17450</name>
    <name evidence="8" type="ORF">HCA55_17420</name>
    <name evidence="9" type="ORF">HCA78_16920</name>
    <name evidence="10" type="ORF">HCB35_17735</name>
</gene>
<dbReference type="GeneID" id="58716434"/>
<dbReference type="GO" id="GO:0003677">
    <property type="term" value="F:DNA binding"/>
    <property type="evidence" value="ECO:0007669"/>
    <property type="project" value="UniProtKB-KW"/>
</dbReference>